<protein>
    <submittedName>
        <fullName evidence="2">Uncharacterized protein</fullName>
    </submittedName>
</protein>
<evidence type="ECO:0000313" key="3">
    <source>
        <dbReference type="Proteomes" id="UP000766486"/>
    </source>
</evidence>
<organism evidence="2 3">
    <name type="scientific">Bionectria ochroleuca</name>
    <name type="common">Gliocladium roseum</name>
    <dbReference type="NCBI Taxonomy" id="29856"/>
    <lineage>
        <taxon>Eukaryota</taxon>
        <taxon>Fungi</taxon>
        <taxon>Dikarya</taxon>
        <taxon>Ascomycota</taxon>
        <taxon>Pezizomycotina</taxon>
        <taxon>Sordariomycetes</taxon>
        <taxon>Hypocreomycetidae</taxon>
        <taxon>Hypocreales</taxon>
        <taxon>Bionectriaceae</taxon>
        <taxon>Clonostachys</taxon>
    </lineage>
</organism>
<evidence type="ECO:0000256" key="1">
    <source>
        <dbReference type="SAM" id="MobiDB-lite"/>
    </source>
</evidence>
<reference evidence="2 3" key="1">
    <citation type="submission" date="2019-06" db="EMBL/GenBank/DDBJ databases">
        <authorList>
            <person name="Broberg M."/>
        </authorList>
    </citation>
    <scope>NUCLEOTIDE SEQUENCE [LARGE SCALE GENOMIC DNA]</scope>
</reference>
<proteinExistence type="predicted"/>
<feature type="region of interest" description="Disordered" evidence="1">
    <location>
        <begin position="54"/>
        <end position="78"/>
    </location>
</feature>
<comment type="caution">
    <text evidence="2">The sequence shown here is derived from an EMBL/GenBank/DDBJ whole genome shotgun (WGS) entry which is preliminary data.</text>
</comment>
<name>A0ABY6U4E3_BIOOC</name>
<dbReference type="Proteomes" id="UP000766486">
    <property type="component" value="Unassembled WGS sequence"/>
</dbReference>
<accession>A0ABY6U4E3</accession>
<feature type="compositionally biased region" description="Basic and acidic residues" evidence="1">
    <location>
        <begin position="55"/>
        <end position="78"/>
    </location>
</feature>
<evidence type="ECO:0000313" key="2">
    <source>
        <dbReference type="EMBL" id="VUC25940.1"/>
    </source>
</evidence>
<gene>
    <name evidence="2" type="ORF">CLO192961_LOCUS176547</name>
</gene>
<dbReference type="EMBL" id="CABFNS010000741">
    <property type="protein sequence ID" value="VUC25940.1"/>
    <property type="molecule type" value="Genomic_DNA"/>
</dbReference>
<feature type="region of interest" description="Disordered" evidence="1">
    <location>
        <begin position="113"/>
        <end position="134"/>
    </location>
</feature>
<sequence>MAGLASIPLRASARSATKTSARGTSNLELFKKIYALILHGLSGKILHVKTLSGKIRHDPSEKNPHDLSGKIRRDPSEKALPDLSGEILHVNILLFGDIFRDIRSLGDTSQEQEAHKLHLRGPPCRQSHCSQDSV</sequence>
<keyword evidence="3" id="KW-1185">Reference proteome</keyword>